<dbReference type="CDD" id="cd01748">
    <property type="entry name" value="GATase1_IGP_Synthase"/>
    <property type="match status" value="1"/>
</dbReference>
<dbReference type="InterPro" id="IPR029062">
    <property type="entry name" value="Class_I_gatase-like"/>
</dbReference>
<comment type="catalytic activity">
    <reaction evidence="8 10">
        <text>5-[(5-phospho-1-deoxy-D-ribulos-1-ylimino)methylamino]-1-(5-phospho-beta-D-ribosyl)imidazole-4-carboxamide + L-glutamine = D-erythro-1-(imidazol-4-yl)glycerol 3-phosphate + 5-amino-1-(5-phospho-beta-D-ribosyl)imidazole-4-carboxamide + L-glutamate + H(+)</text>
        <dbReference type="Rhea" id="RHEA:24793"/>
        <dbReference type="ChEBI" id="CHEBI:15378"/>
        <dbReference type="ChEBI" id="CHEBI:29985"/>
        <dbReference type="ChEBI" id="CHEBI:58278"/>
        <dbReference type="ChEBI" id="CHEBI:58359"/>
        <dbReference type="ChEBI" id="CHEBI:58475"/>
        <dbReference type="ChEBI" id="CHEBI:58525"/>
        <dbReference type="EC" id="4.3.2.10"/>
    </reaction>
</comment>
<keyword evidence="7 10" id="KW-0456">Lyase</keyword>
<keyword evidence="13" id="KW-0808">Transferase</keyword>
<dbReference type="GO" id="GO:0000107">
    <property type="term" value="F:imidazoleglycerol-phosphate synthase activity"/>
    <property type="evidence" value="ECO:0007669"/>
    <property type="project" value="UniProtKB-UniRule"/>
</dbReference>
<dbReference type="HAMAP" id="MF_00278">
    <property type="entry name" value="HisH"/>
    <property type="match status" value="1"/>
</dbReference>
<reference evidence="13 15" key="1">
    <citation type="submission" date="2014-09" db="EMBL/GenBank/DDBJ databases">
        <title>Lactobacillus mucosae CRL573 Genome Sequencing.</title>
        <authorList>
            <person name="Bleckwedel J."/>
            <person name="Teran L.C."/>
            <person name="Bonacina J."/>
            <person name="Saavedra L."/>
            <person name="Mozzi F.B."/>
            <person name="Raya R.R."/>
        </authorList>
    </citation>
    <scope>NUCLEOTIDE SEQUENCE [LARGE SCALE GENOMIC DNA]</scope>
    <source>
        <strain evidence="13 15">CRL573</strain>
    </source>
</reference>
<dbReference type="Proteomes" id="UP000365705">
    <property type="component" value="Unassembled WGS sequence"/>
</dbReference>
<dbReference type="InterPro" id="IPR010139">
    <property type="entry name" value="Imidazole-glycPsynth_HisH"/>
</dbReference>
<comment type="catalytic activity">
    <reaction evidence="9 10">
        <text>L-glutamine + H2O = L-glutamate + NH4(+)</text>
        <dbReference type="Rhea" id="RHEA:15889"/>
        <dbReference type="ChEBI" id="CHEBI:15377"/>
        <dbReference type="ChEBI" id="CHEBI:28938"/>
        <dbReference type="ChEBI" id="CHEBI:29985"/>
        <dbReference type="ChEBI" id="CHEBI:58359"/>
        <dbReference type="EC" id="3.5.1.2"/>
    </reaction>
</comment>
<evidence type="ECO:0000313" key="13">
    <source>
        <dbReference type="EMBL" id="KGL67057.1"/>
    </source>
</evidence>
<keyword evidence="4 10" id="KW-0378">Hydrolase</keyword>
<evidence type="ECO:0000256" key="1">
    <source>
        <dbReference type="ARBA" id="ARBA00005091"/>
    </source>
</evidence>
<evidence type="ECO:0000256" key="6">
    <source>
        <dbReference type="ARBA" id="ARBA00023102"/>
    </source>
</evidence>
<dbReference type="NCBIfam" id="TIGR01855">
    <property type="entry name" value="IMP_synth_hisH"/>
    <property type="match status" value="1"/>
</dbReference>
<evidence type="ECO:0000256" key="8">
    <source>
        <dbReference type="ARBA" id="ARBA00047838"/>
    </source>
</evidence>
<dbReference type="GO" id="GO:0016829">
    <property type="term" value="F:lyase activity"/>
    <property type="evidence" value="ECO:0007669"/>
    <property type="project" value="UniProtKB-KW"/>
</dbReference>
<dbReference type="PROSITE" id="PS51273">
    <property type="entry name" value="GATASE_TYPE_1"/>
    <property type="match status" value="1"/>
</dbReference>
<dbReference type="EMBL" id="CABFNH010000012">
    <property type="protein sequence ID" value="VTZ89928.1"/>
    <property type="molecule type" value="Genomic_DNA"/>
</dbReference>
<keyword evidence="10" id="KW-0963">Cytoplasm</keyword>
<dbReference type="SUPFAM" id="SSF52317">
    <property type="entry name" value="Class I glutamine amidotransferase-like"/>
    <property type="match status" value="1"/>
</dbReference>
<dbReference type="RefSeq" id="WP_034539880.1">
    <property type="nucleotide sequence ID" value="NZ_CABFNH010000012.1"/>
</dbReference>
<dbReference type="GO" id="GO:0000105">
    <property type="term" value="P:L-histidine biosynthetic process"/>
    <property type="evidence" value="ECO:0007669"/>
    <property type="project" value="UniProtKB-UniRule"/>
</dbReference>
<keyword evidence="5 10" id="KW-0315">Glutamine amidotransferase</keyword>
<comment type="subunit">
    <text evidence="2 10">Heterodimer of HisH and HisF.</text>
</comment>
<name>A0A099YCE0_LIMMU</name>
<comment type="function">
    <text evidence="10">IGPS catalyzes the conversion of PRFAR and glutamine to IGP, AICAR and glutamate. The HisH subunit catalyzes the hydrolysis of glutamine to glutamate and ammonia as part of the synthesis of IGP and AICAR. The resulting ammonia molecule is channeled to the active site of HisF.</text>
</comment>
<feature type="active site" evidence="10 11">
    <location>
        <position position="182"/>
    </location>
</feature>
<evidence type="ECO:0000256" key="7">
    <source>
        <dbReference type="ARBA" id="ARBA00023239"/>
    </source>
</evidence>
<feature type="active site" description="Nucleophile" evidence="10 11">
    <location>
        <position position="79"/>
    </location>
</feature>
<evidence type="ECO:0000256" key="2">
    <source>
        <dbReference type="ARBA" id="ARBA00011152"/>
    </source>
</evidence>
<evidence type="ECO:0000256" key="11">
    <source>
        <dbReference type="PIRSR" id="PIRSR000495-1"/>
    </source>
</evidence>
<keyword evidence="3 10" id="KW-0028">Amino-acid biosynthesis</keyword>
<feature type="active site" evidence="10 11">
    <location>
        <position position="184"/>
    </location>
</feature>
<dbReference type="EC" id="4.3.2.10" evidence="10"/>
<comment type="subcellular location">
    <subcellularLocation>
        <location evidence="10">Cytoplasm</location>
    </subcellularLocation>
</comment>
<reference evidence="14 16" key="2">
    <citation type="submission" date="2019-06" db="EMBL/GenBank/DDBJ databases">
        <authorList>
            <person name="Rodrigo-Torres L."/>
            <person name="Arahal R. D."/>
            <person name="Lucena T."/>
        </authorList>
    </citation>
    <scope>NUCLEOTIDE SEQUENCE [LARGE SCALE GENOMIC DNA]</scope>
    <source>
        <strain evidence="14 16">INIA P508</strain>
    </source>
</reference>
<dbReference type="PIRSF" id="PIRSF000495">
    <property type="entry name" value="Amidotransf_hisH"/>
    <property type="match status" value="1"/>
</dbReference>
<evidence type="ECO:0000313" key="16">
    <source>
        <dbReference type="Proteomes" id="UP000365705"/>
    </source>
</evidence>
<evidence type="ECO:0000256" key="3">
    <source>
        <dbReference type="ARBA" id="ARBA00022605"/>
    </source>
</evidence>
<keyword evidence="13" id="KW-0328">Glycosyltransferase</keyword>
<keyword evidence="6 10" id="KW-0368">Histidine biosynthesis</keyword>
<feature type="domain" description="Glutamine amidotransferase" evidence="12">
    <location>
        <begin position="4"/>
        <end position="200"/>
    </location>
</feature>
<dbReference type="Gene3D" id="3.40.50.880">
    <property type="match status" value="1"/>
</dbReference>
<evidence type="ECO:0000313" key="14">
    <source>
        <dbReference type="EMBL" id="VTZ89928.1"/>
    </source>
</evidence>
<proteinExistence type="inferred from homology"/>
<dbReference type="InterPro" id="IPR017926">
    <property type="entry name" value="GATASE"/>
</dbReference>
<dbReference type="Pfam" id="PF00117">
    <property type="entry name" value="GATase"/>
    <property type="match status" value="1"/>
</dbReference>
<evidence type="ECO:0000256" key="5">
    <source>
        <dbReference type="ARBA" id="ARBA00022962"/>
    </source>
</evidence>
<dbReference type="EC" id="3.5.1.2" evidence="10"/>
<evidence type="ECO:0000256" key="9">
    <source>
        <dbReference type="ARBA" id="ARBA00049534"/>
    </source>
</evidence>
<accession>A0A099YCE0</accession>
<dbReference type="UniPathway" id="UPA00031">
    <property type="reaction ID" value="UER00010"/>
</dbReference>
<dbReference type="AlphaFoldDB" id="A0A099YCE0"/>
<evidence type="ECO:0000256" key="10">
    <source>
        <dbReference type="HAMAP-Rule" id="MF_00278"/>
    </source>
</evidence>
<dbReference type="Proteomes" id="UP000030001">
    <property type="component" value="Unassembled WGS sequence"/>
</dbReference>
<gene>
    <name evidence="10 13" type="primary">hisH</name>
    <name evidence="14" type="ORF">LMUP508_00974</name>
    <name evidence="13" type="ORF">LX03_04630</name>
</gene>
<dbReference type="GO" id="GO:0005737">
    <property type="term" value="C:cytoplasm"/>
    <property type="evidence" value="ECO:0007669"/>
    <property type="project" value="UniProtKB-SubCell"/>
</dbReference>
<evidence type="ECO:0000259" key="12">
    <source>
        <dbReference type="Pfam" id="PF00117"/>
    </source>
</evidence>
<evidence type="ECO:0000313" key="15">
    <source>
        <dbReference type="Proteomes" id="UP000030001"/>
    </source>
</evidence>
<sequence>MIAVIDYGAGNVFNVLKACQYLGQKAELTADPQKISQADVVLFPGVGAFGAAMTRLKETGLDQVIKSTVANGTPFLGICLGMQLLFDSSTEFGSAAGLGLIPGQVVRIPDDDGQRIVPQVGWNQNKLQQSESIFKSINRQYTYFVHSYYAKCADEYIVSTVDYGVAVPAIVQKDNVYGFQFHPEKSGQVGLKLLQTFFEKAVRA</sequence>
<dbReference type="PANTHER" id="PTHR42701:SF1">
    <property type="entry name" value="IMIDAZOLE GLYCEROL PHOSPHATE SYNTHASE SUBUNIT HISH"/>
    <property type="match status" value="1"/>
</dbReference>
<protein>
    <recommendedName>
        <fullName evidence="10">Imidazole glycerol phosphate synthase subunit HisH</fullName>
        <ecNumber evidence="10">4.3.2.10</ecNumber>
    </recommendedName>
    <alternativeName>
        <fullName evidence="10">IGP synthase glutaminase subunit</fullName>
        <ecNumber evidence="10">3.5.1.2</ecNumber>
    </alternativeName>
    <alternativeName>
        <fullName evidence="10">IGP synthase subunit HisH</fullName>
    </alternativeName>
    <alternativeName>
        <fullName evidence="10">ImGP synthase subunit HisH</fullName>
        <shortName evidence="10">IGPS subunit HisH</shortName>
    </alternativeName>
</protein>
<organism evidence="13 15">
    <name type="scientific">Limosilactobacillus mucosae</name>
    <name type="common">Lactobacillus mucosae</name>
    <dbReference type="NCBI Taxonomy" id="97478"/>
    <lineage>
        <taxon>Bacteria</taxon>
        <taxon>Bacillati</taxon>
        <taxon>Bacillota</taxon>
        <taxon>Bacilli</taxon>
        <taxon>Lactobacillales</taxon>
        <taxon>Lactobacillaceae</taxon>
        <taxon>Limosilactobacillus</taxon>
    </lineage>
</organism>
<evidence type="ECO:0000256" key="4">
    <source>
        <dbReference type="ARBA" id="ARBA00022801"/>
    </source>
</evidence>
<dbReference type="EMBL" id="JROC01000029">
    <property type="protein sequence ID" value="KGL67057.1"/>
    <property type="molecule type" value="Genomic_DNA"/>
</dbReference>
<dbReference type="PANTHER" id="PTHR42701">
    <property type="entry name" value="IMIDAZOLE GLYCEROL PHOSPHATE SYNTHASE SUBUNIT HISH"/>
    <property type="match status" value="1"/>
</dbReference>
<comment type="pathway">
    <text evidence="1 10">Amino-acid biosynthesis; L-histidine biosynthesis; L-histidine from 5-phospho-alpha-D-ribose 1-diphosphate: step 5/9.</text>
</comment>
<dbReference type="GO" id="GO:0004359">
    <property type="term" value="F:glutaminase activity"/>
    <property type="evidence" value="ECO:0007669"/>
    <property type="project" value="UniProtKB-EC"/>
</dbReference>